<name>A0ABU1IP28_9BACL</name>
<proteinExistence type="predicted"/>
<comment type="caution">
    <text evidence="2">The sequence shown here is derived from an EMBL/GenBank/DDBJ whole genome shotgun (WGS) entry which is preliminary data.</text>
</comment>
<evidence type="ECO:0000256" key="1">
    <source>
        <dbReference type="SAM" id="Phobius"/>
    </source>
</evidence>
<feature type="transmembrane region" description="Helical" evidence="1">
    <location>
        <begin position="56"/>
        <end position="77"/>
    </location>
</feature>
<dbReference type="Proteomes" id="UP001185012">
    <property type="component" value="Unassembled WGS sequence"/>
</dbReference>
<dbReference type="InterPro" id="IPR046096">
    <property type="entry name" value="DUF6114"/>
</dbReference>
<organism evidence="2 3">
    <name type="scientific">Desmospora profundinema</name>
    <dbReference type="NCBI Taxonomy" id="1571184"/>
    <lineage>
        <taxon>Bacteria</taxon>
        <taxon>Bacillati</taxon>
        <taxon>Bacillota</taxon>
        <taxon>Bacilli</taxon>
        <taxon>Bacillales</taxon>
        <taxon>Thermoactinomycetaceae</taxon>
        <taxon>Desmospora</taxon>
    </lineage>
</organism>
<keyword evidence="3" id="KW-1185">Reference proteome</keyword>
<gene>
    <name evidence="2" type="ORF">JOE21_002549</name>
</gene>
<keyword evidence="1" id="KW-1133">Transmembrane helix</keyword>
<dbReference type="Pfam" id="PF19609">
    <property type="entry name" value="DUF6114"/>
    <property type="match status" value="1"/>
</dbReference>
<feature type="transmembrane region" description="Helical" evidence="1">
    <location>
        <begin position="89"/>
        <end position="116"/>
    </location>
</feature>
<keyword evidence="1" id="KW-0812">Transmembrane</keyword>
<evidence type="ECO:0000313" key="2">
    <source>
        <dbReference type="EMBL" id="MDR6226542.1"/>
    </source>
</evidence>
<evidence type="ECO:0000313" key="3">
    <source>
        <dbReference type="Proteomes" id="UP001185012"/>
    </source>
</evidence>
<sequence>MAEQAVTRETTAAGAQKRTTAARRPRAALILVILSGVFTLYIPVQLYWLAFVPGSFAFIGLLFGGLILACGVIGWWIPQYVRLLGGFTIVLSLLSLIGALGGMLIGMLLGLVGGALCIAWDRVLEMDKGAGRDR</sequence>
<dbReference type="RefSeq" id="WP_309866573.1">
    <property type="nucleotide sequence ID" value="NZ_JAVDQG010000005.1"/>
</dbReference>
<dbReference type="EMBL" id="JAVDQG010000005">
    <property type="protein sequence ID" value="MDR6226542.1"/>
    <property type="molecule type" value="Genomic_DNA"/>
</dbReference>
<keyword evidence="1" id="KW-0472">Membrane</keyword>
<accession>A0ABU1IP28</accession>
<protein>
    <submittedName>
        <fullName evidence="2">Uncharacterized protein</fullName>
    </submittedName>
</protein>
<feature type="transmembrane region" description="Helical" evidence="1">
    <location>
        <begin position="27"/>
        <end position="50"/>
    </location>
</feature>
<reference evidence="2 3" key="1">
    <citation type="submission" date="2023-07" db="EMBL/GenBank/DDBJ databases">
        <title>Genomic Encyclopedia of Type Strains, Phase IV (KMG-IV): sequencing the most valuable type-strain genomes for metagenomic binning, comparative biology and taxonomic classification.</title>
        <authorList>
            <person name="Goeker M."/>
        </authorList>
    </citation>
    <scope>NUCLEOTIDE SEQUENCE [LARGE SCALE GENOMIC DNA]</scope>
    <source>
        <strain evidence="2 3">DSM 45903</strain>
    </source>
</reference>